<dbReference type="RefSeq" id="WP_289825773.1">
    <property type="nucleotide sequence ID" value="NZ_JAUEIE010000011.1"/>
</dbReference>
<comment type="caution">
    <text evidence="2">The sequence shown here is derived from an EMBL/GenBank/DDBJ whole genome shotgun (WGS) entry which is preliminary data.</text>
</comment>
<name>A0AAW7JFR7_9BACT</name>
<dbReference type="AlphaFoldDB" id="A0AAW7JFR7"/>
<dbReference type="Proteomes" id="UP001168478">
    <property type="component" value="Unassembled WGS sequence"/>
</dbReference>
<proteinExistence type="predicted"/>
<protein>
    <submittedName>
        <fullName evidence="2">Uncharacterized protein</fullName>
    </submittedName>
</protein>
<dbReference type="Proteomes" id="UP001167831">
    <property type="component" value="Unassembled WGS sequence"/>
</dbReference>
<organism evidence="2 4">
    <name type="scientific">Leyella lascolaii</name>
    <dbReference type="NCBI Taxonomy" id="1776379"/>
    <lineage>
        <taxon>Bacteria</taxon>
        <taxon>Pseudomonadati</taxon>
        <taxon>Bacteroidota</taxon>
        <taxon>Bacteroidia</taxon>
        <taxon>Bacteroidales</taxon>
        <taxon>Prevotellaceae</taxon>
        <taxon>Leyella</taxon>
    </lineage>
</organism>
<gene>
    <name evidence="1" type="ORF">QVN81_10055</name>
    <name evidence="2" type="ORF">QVN84_04190</name>
</gene>
<dbReference type="EMBL" id="JAUEIE010000011">
    <property type="protein sequence ID" value="MDN0023361.1"/>
    <property type="molecule type" value="Genomic_DNA"/>
</dbReference>
<accession>A0AAW7JFR7</accession>
<sequence length="270" mass="30294">MNNKIFQDSLHTAEKIEAARRAREQQINKGISYDATPSIGSDIEKAIQSQTLDANGGDMDVLTPEAEAYKRQLDNGNVTETWIDLQMQNIQRQLIYSPTDNRLLQLKKVLLAKKKELRTGEKAAVEALSATRKANSLLLSPEDITTGSKARDKAVQKIIDTLTKEFGELEADLKDGVHRGGKMLTYKNATLTFGRESMTTPLLVNIPSGFSNRDVQAIKNCATRMAKAYGMQMLYGERTTDIILWINPMAYYDEFGNWHDYAAEQSLKNL</sequence>
<evidence type="ECO:0000313" key="2">
    <source>
        <dbReference type="EMBL" id="MDN0024724.1"/>
    </source>
</evidence>
<dbReference type="EMBL" id="JAUEIF010000002">
    <property type="protein sequence ID" value="MDN0024724.1"/>
    <property type="molecule type" value="Genomic_DNA"/>
</dbReference>
<evidence type="ECO:0000313" key="3">
    <source>
        <dbReference type="Proteomes" id="UP001167831"/>
    </source>
</evidence>
<evidence type="ECO:0000313" key="1">
    <source>
        <dbReference type="EMBL" id="MDN0023361.1"/>
    </source>
</evidence>
<reference evidence="2" key="1">
    <citation type="submission" date="2023-06" db="EMBL/GenBank/DDBJ databases">
        <authorList>
            <person name="Zeman M."/>
            <person name="Kubasova T."/>
            <person name="Jahodarova E."/>
            <person name="Nykrynova M."/>
            <person name="Rychlik I."/>
        </authorList>
    </citation>
    <scope>NUCLEOTIDE SEQUENCE</scope>
    <source>
        <strain evidence="2">ET15</strain>
        <strain evidence="1">ET37</strain>
    </source>
</reference>
<keyword evidence="3" id="KW-1185">Reference proteome</keyword>
<evidence type="ECO:0000313" key="4">
    <source>
        <dbReference type="Proteomes" id="UP001168478"/>
    </source>
</evidence>
<reference evidence="2" key="2">
    <citation type="submission" date="2023-08" db="EMBL/GenBank/DDBJ databases">
        <title>Identification and characterization of horizontal gene transfer across gut microbiota members of farm animals based on homology search.</title>
        <authorList>
            <person name="Schwarzerova J."/>
            <person name="Nykrynova M."/>
            <person name="Jureckova K."/>
            <person name="Cejkova D."/>
            <person name="Rychlik I."/>
        </authorList>
    </citation>
    <scope>NUCLEOTIDE SEQUENCE</scope>
    <source>
        <strain evidence="2">ET15</strain>
        <strain evidence="1">ET37</strain>
    </source>
</reference>